<comment type="caution">
    <text evidence="1">The sequence shown here is derived from an EMBL/GenBank/DDBJ whole genome shotgun (WGS) entry which is preliminary data.</text>
</comment>
<dbReference type="RefSeq" id="WP_071059471.1">
    <property type="nucleotide sequence ID" value="NZ_MAXA01000002.1"/>
</dbReference>
<proteinExistence type="predicted"/>
<organism evidence="1 2">
    <name type="scientific">Parafrankia soli</name>
    <dbReference type="NCBI Taxonomy" id="2599596"/>
    <lineage>
        <taxon>Bacteria</taxon>
        <taxon>Bacillati</taxon>
        <taxon>Actinomycetota</taxon>
        <taxon>Actinomycetes</taxon>
        <taxon>Frankiales</taxon>
        <taxon>Frankiaceae</taxon>
        <taxon>Parafrankia</taxon>
    </lineage>
</organism>
<reference evidence="2" key="1">
    <citation type="submission" date="2016-07" db="EMBL/GenBank/DDBJ databases">
        <title>Frankia sp. NRRL B-16219 Genome sequencing.</title>
        <authorList>
            <person name="Ghodhbane-Gtari F."/>
            <person name="Swanson E."/>
            <person name="Gueddou A."/>
            <person name="Louati M."/>
            <person name="Nouioui I."/>
            <person name="Hezbri K."/>
            <person name="Abebe-Akele F."/>
            <person name="Simpson S."/>
            <person name="Morris K."/>
            <person name="Thomas K."/>
            <person name="Gtari M."/>
            <person name="Tisa L.S."/>
        </authorList>
    </citation>
    <scope>NUCLEOTIDE SEQUENCE [LARGE SCALE GENOMIC DNA]</scope>
    <source>
        <strain evidence="2">NRRL B-16219</strain>
    </source>
</reference>
<sequence>MTVRPVIDAGPALSFLAVNKERLLISVLGPLSTPETVAAEVVRKARSDPRFRAAEAVWNKLTPTWIEILPDDVTPELAVVVSRISRLPMHERMKESRDLGETMVVAHAVVAAETGAMVTVLIDDGAGAAIATTERRRLERLRTQGRPVGGLRLVSTLTVLERAAGREHLPDRAAMRSLYARLRAGDDGLPPIENTRLLGPGIWEHPTEPEAGEPGT</sequence>
<dbReference type="Proteomes" id="UP000179769">
    <property type="component" value="Unassembled WGS sequence"/>
</dbReference>
<evidence type="ECO:0000313" key="2">
    <source>
        <dbReference type="Proteomes" id="UP000179769"/>
    </source>
</evidence>
<keyword evidence="2" id="KW-1185">Reference proteome</keyword>
<dbReference type="AlphaFoldDB" id="A0A1S1RK26"/>
<evidence type="ECO:0000313" key="1">
    <source>
        <dbReference type="EMBL" id="OHV46590.1"/>
    </source>
</evidence>
<name>A0A1S1RK26_9ACTN</name>
<gene>
    <name evidence="1" type="ORF">BBK14_01710</name>
</gene>
<protein>
    <submittedName>
        <fullName evidence="1">Uncharacterized protein</fullName>
    </submittedName>
</protein>
<dbReference type="OrthoDB" id="3216000at2"/>
<dbReference type="EMBL" id="MAXA01000002">
    <property type="protein sequence ID" value="OHV46590.1"/>
    <property type="molecule type" value="Genomic_DNA"/>
</dbReference>
<accession>A0A1S1RK26</accession>